<keyword evidence="6" id="KW-0100">Branched-chain amino acid biosynthesis</keyword>
<dbReference type="SMART" id="SM00917">
    <property type="entry name" value="LeuA_dimer"/>
    <property type="match status" value="1"/>
</dbReference>
<keyword evidence="5 9" id="KW-0808">Transferase</keyword>
<dbReference type="GO" id="GO:0043714">
    <property type="term" value="F:(R)-citramalate synthase activity"/>
    <property type="evidence" value="ECO:0007669"/>
    <property type="project" value="UniProtKB-UniRule"/>
</dbReference>
<dbReference type="PANTHER" id="PTHR43538">
    <property type="entry name" value="ALPHA-IPM SYNTHASE/HOMOCITRATE SYNTHASE"/>
    <property type="match status" value="1"/>
</dbReference>
<dbReference type="KEGG" id="gpi:GPICK_07085"/>
<dbReference type="PANTHER" id="PTHR43538:SF1">
    <property type="entry name" value="(R)-CITRAMALATE SYNTHASE"/>
    <property type="match status" value="1"/>
</dbReference>
<dbReference type="Gene3D" id="1.10.238.260">
    <property type="match status" value="1"/>
</dbReference>
<dbReference type="InterPro" id="IPR013785">
    <property type="entry name" value="Aldolase_TIM"/>
</dbReference>
<dbReference type="NCBIfam" id="TIGR00977">
    <property type="entry name" value="citramal_synth"/>
    <property type="match status" value="1"/>
</dbReference>
<dbReference type="InterPro" id="IPR054691">
    <property type="entry name" value="LeuA/HCS_post-cat"/>
</dbReference>
<accession>A0A0B5B8X1</accession>
<dbReference type="GO" id="GO:0009097">
    <property type="term" value="P:isoleucine biosynthetic process"/>
    <property type="evidence" value="ECO:0007669"/>
    <property type="project" value="UniProtKB-UniRule"/>
</dbReference>
<dbReference type="SUPFAM" id="SSF51569">
    <property type="entry name" value="Aldolase"/>
    <property type="match status" value="1"/>
</dbReference>
<dbReference type="Gene3D" id="3.30.160.270">
    <property type="match status" value="1"/>
</dbReference>
<dbReference type="InterPro" id="IPR000891">
    <property type="entry name" value="PYR_CT"/>
</dbReference>
<evidence type="ECO:0000256" key="5">
    <source>
        <dbReference type="ARBA" id="ARBA00022679"/>
    </source>
</evidence>
<evidence type="ECO:0000256" key="6">
    <source>
        <dbReference type="ARBA" id="ARBA00023304"/>
    </source>
</evidence>
<dbReference type="GO" id="GO:0009098">
    <property type="term" value="P:L-leucine biosynthetic process"/>
    <property type="evidence" value="ECO:0007669"/>
    <property type="project" value="InterPro"/>
</dbReference>
<dbReference type="SUPFAM" id="SSF110921">
    <property type="entry name" value="2-isopropylmalate synthase LeuA, allosteric (dimerisation) domain"/>
    <property type="match status" value="1"/>
</dbReference>
<dbReference type="RefSeq" id="WP_039741711.1">
    <property type="nucleotide sequence ID" value="NZ_CP009788.1"/>
</dbReference>
<gene>
    <name evidence="11" type="ORF">GPICK_07085</name>
</gene>
<sequence>MSLVKLYDTTLRDGTQAEDISFLVEDKLRIAHRLDELGIHYIEGGWPGSNPKDVAFFKDIKKEKLSQAKIAAFGSTRRAKITPDKDHNLKTLVQAEPDVCTIFGKTWDFHVREALRISLEENVELIFDSLEFLKSRVPEVFYDAEHFFDGYKANPEYAIKTLKAAQDAKADCIVLCDTNGGTMPFELVDIIKEVRKHISTPLGIHTHNDSDCAVANSLHAVDQGIVQIQGTINGFGERCGNANLCSIIPALRLKMQKECVSDEQLKKLRALSRFVYELANISPNKHQPYVGNSAFAHKGGVHVSAIQRHPETYEHLRPELVGNMTRVLISDLSGRSNILAKAEEFQINMDSKDPVTLEILDNIKEMENRGYQFEGAEASFELLMKRALGTHRKFFSIIGFRCIDEKRHEDQKPLSEATVMVKVGGKIEHTAAEGNGPVNALDNALRKALEKFYPKLKEVKLLDYKVRVLPAGQGTASSIRVLIESGDKESRWGTVGVSENIVDASYQALIDSIEYKLHKSEETENVKK</sequence>
<keyword evidence="4" id="KW-0412">Isoleucine biosynthesis</keyword>
<dbReference type="PROSITE" id="PS00815">
    <property type="entry name" value="AIPM_HOMOCIT_SYNTH_1"/>
    <property type="match status" value="1"/>
</dbReference>
<dbReference type="Gene3D" id="3.20.20.70">
    <property type="entry name" value="Aldolase class I"/>
    <property type="match status" value="1"/>
</dbReference>
<dbReference type="InterPro" id="IPR013709">
    <property type="entry name" value="2-isopropylmalate_synth_dimer"/>
</dbReference>
<evidence type="ECO:0000313" key="11">
    <source>
        <dbReference type="EMBL" id="AJE03158.1"/>
    </source>
</evidence>
<evidence type="ECO:0000256" key="8">
    <source>
        <dbReference type="NCBIfam" id="TIGR00977"/>
    </source>
</evidence>
<dbReference type="EC" id="2.3.3.21" evidence="8"/>
<evidence type="ECO:0000256" key="3">
    <source>
        <dbReference type="ARBA" id="ARBA00022605"/>
    </source>
</evidence>
<dbReference type="GO" id="GO:0003852">
    <property type="term" value="F:2-isopropylmalate synthase activity"/>
    <property type="evidence" value="ECO:0007669"/>
    <property type="project" value="InterPro"/>
</dbReference>
<dbReference type="Pfam" id="PF00682">
    <property type="entry name" value="HMGL-like"/>
    <property type="match status" value="1"/>
</dbReference>
<dbReference type="EMBL" id="CP009788">
    <property type="protein sequence ID" value="AJE03158.1"/>
    <property type="molecule type" value="Genomic_DNA"/>
</dbReference>
<evidence type="ECO:0000313" key="12">
    <source>
        <dbReference type="Proteomes" id="UP000057609"/>
    </source>
</evidence>
<organism evidence="11 12">
    <name type="scientific">Geobacter pickeringii</name>
    <dbReference type="NCBI Taxonomy" id="345632"/>
    <lineage>
        <taxon>Bacteria</taxon>
        <taxon>Pseudomonadati</taxon>
        <taxon>Thermodesulfobacteriota</taxon>
        <taxon>Desulfuromonadia</taxon>
        <taxon>Geobacterales</taxon>
        <taxon>Geobacteraceae</taxon>
        <taxon>Geobacter</taxon>
    </lineage>
</organism>
<evidence type="ECO:0000259" key="10">
    <source>
        <dbReference type="PROSITE" id="PS50991"/>
    </source>
</evidence>
<comment type="similarity">
    <text evidence="2 9">Belongs to the alpha-IPM synthase/homocitrate synthase family.</text>
</comment>
<dbReference type="UniPathway" id="UPA00047">
    <property type="reaction ID" value="UER00066"/>
</dbReference>
<keyword evidence="12" id="KW-1185">Reference proteome</keyword>
<proteinExistence type="inferred from homology"/>
<keyword evidence="3" id="KW-0028">Amino-acid biosynthesis</keyword>
<reference evidence="11 12" key="1">
    <citation type="journal article" date="2015" name="Genome Announc.">
        <title>Complete Genome of Geobacter pickeringii G13T, a Metal-Reducing Isolate from Sedimentary Kaolin Deposits.</title>
        <authorList>
            <person name="Badalamenti J.P."/>
            <person name="Bond D.R."/>
        </authorList>
    </citation>
    <scope>NUCLEOTIDE SEQUENCE [LARGE SCALE GENOMIC DNA]</scope>
    <source>
        <strain evidence="11 12">G13</strain>
    </source>
</reference>
<comment type="catalytic activity">
    <reaction evidence="7">
        <text>pyruvate + acetyl-CoA + H2O = (3R)-citramalate + CoA + H(+)</text>
        <dbReference type="Rhea" id="RHEA:19045"/>
        <dbReference type="ChEBI" id="CHEBI:15361"/>
        <dbReference type="ChEBI" id="CHEBI:15377"/>
        <dbReference type="ChEBI" id="CHEBI:15378"/>
        <dbReference type="ChEBI" id="CHEBI:30934"/>
        <dbReference type="ChEBI" id="CHEBI:57287"/>
        <dbReference type="ChEBI" id="CHEBI:57288"/>
        <dbReference type="EC" id="2.3.3.21"/>
    </reaction>
</comment>
<evidence type="ECO:0000256" key="9">
    <source>
        <dbReference type="RuleBase" id="RU003523"/>
    </source>
</evidence>
<dbReference type="InterPro" id="IPR005675">
    <property type="entry name" value="Citramal_synthase"/>
</dbReference>
<dbReference type="STRING" id="345632.GPICK_07085"/>
<comment type="pathway">
    <text evidence="1">Amino-acid biosynthesis; L-isoleucine biosynthesis; 2-oxobutanoate from pyruvate: step 1/3.</text>
</comment>
<dbReference type="Pfam" id="PF22617">
    <property type="entry name" value="HCS_D2"/>
    <property type="match status" value="1"/>
</dbReference>
<dbReference type="AlphaFoldDB" id="A0A0B5B8X1"/>
<dbReference type="Pfam" id="PF08502">
    <property type="entry name" value="LeuA_dimer"/>
    <property type="match status" value="1"/>
</dbReference>
<feature type="domain" description="Pyruvate carboxyltransferase" evidence="10">
    <location>
        <begin position="4"/>
        <end position="266"/>
    </location>
</feature>
<evidence type="ECO:0000256" key="4">
    <source>
        <dbReference type="ARBA" id="ARBA00022624"/>
    </source>
</evidence>
<dbReference type="HOGENOM" id="CLU_022158_7_0_7"/>
<protein>
    <recommendedName>
        <fullName evidence="8">Citramalate synthase</fullName>
        <ecNumber evidence="8">2.3.3.21</ecNumber>
    </recommendedName>
</protein>
<dbReference type="Proteomes" id="UP000057609">
    <property type="component" value="Chromosome"/>
</dbReference>
<dbReference type="InterPro" id="IPR036230">
    <property type="entry name" value="LeuA_allosteric_dom_sf"/>
</dbReference>
<evidence type="ECO:0000256" key="7">
    <source>
        <dbReference type="ARBA" id="ARBA00048263"/>
    </source>
</evidence>
<name>A0A0B5B8X1_9BACT</name>
<dbReference type="InterPro" id="IPR002034">
    <property type="entry name" value="AIPM/Hcit_synth_CS"/>
</dbReference>
<dbReference type="PROSITE" id="PS50991">
    <property type="entry name" value="PYR_CT"/>
    <property type="match status" value="1"/>
</dbReference>
<evidence type="ECO:0000256" key="1">
    <source>
        <dbReference type="ARBA" id="ARBA00004743"/>
    </source>
</evidence>
<dbReference type="OrthoDB" id="9803573at2"/>
<evidence type="ECO:0000256" key="2">
    <source>
        <dbReference type="ARBA" id="ARBA00006154"/>
    </source>
</evidence>
<dbReference type="CDD" id="cd07941">
    <property type="entry name" value="DRE_TIM_LeuA3"/>
    <property type="match status" value="1"/>
</dbReference>